<keyword evidence="2" id="KW-1185">Reference proteome</keyword>
<dbReference type="OrthoDB" id="8063408at2759"/>
<comment type="caution">
    <text evidence="1">The sequence shown here is derived from an EMBL/GenBank/DDBJ whole genome shotgun (WGS) entry which is preliminary data.</text>
</comment>
<proteinExistence type="predicted"/>
<evidence type="ECO:0000313" key="2">
    <source>
        <dbReference type="Proteomes" id="UP001152888"/>
    </source>
</evidence>
<dbReference type="AlphaFoldDB" id="A0A9P0M289"/>
<name>A0A9P0M289_ACAOB</name>
<sequence length="99" mass="11446">MTDLQREGWFVFEDVVAEFSDNNKDPDYKIIIKRMLKSFKELGNFMRLKVNFLKSQVDYVPENSEALGSMDKKLDAINQVISSLAQNHQIAIRSTEEST</sequence>
<dbReference type="PANTHER" id="PTHR46114">
    <property type="entry name" value="APPLE DOMAIN-CONTAINING PROTEIN"/>
    <property type="match status" value="1"/>
</dbReference>
<dbReference type="Proteomes" id="UP001152888">
    <property type="component" value="Unassembled WGS sequence"/>
</dbReference>
<organism evidence="1 2">
    <name type="scientific">Acanthoscelides obtectus</name>
    <name type="common">Bean weevil</name>
    <name type="synonym">Bruchus obtectus</name>
    <dbReference type="NCBI Taxonomy" id="200917"/>
    <lineage>
        <taxon>Eukaryota</taxon>
        <taxon>Metazoa</taxon>
        <taxon>Ecdysozoa</taxon>
        <taxon>Arthropoda</taxon>
        <taxon>Hexapoda</taxon>
        <taxon>Insecta</taxon>
        <taxon>Pterygota</taxon>
        <taxon>Neoptera</taxon>
        <taxon>Endopterygota</taxon>
        <taxon>Coleoptera</taxon>
        <taxon>Polyphaga</taxon>
        <taxon>Cucujiformia</taxon>
        <taxon>Chrysomeloidea</taxon>
        <taxon>Chrysomelidae</taxon>
        <taxon>Bruchinae</taxon>
        <taxon>Bruchini</taxon>
        <taxon>Acanthoscelides</taxon>
    </lineage>
</organism>
<evidence type="ECO:0000313" key="1">
    <source>
        <dbReference type="EMBL" id="CAH2005158.1"/>
    </source>
</evidence>
<dbReference type="EMBL" id="CAKOFQ010007628">
    <property type="protein sequence ID" value="CAH2005158.1"/>
    <property type="molecule type" value="Genomic_DNA"/>
</dbReference>
<dbReference type="PANTHER" id="PTHR46114:SF1">
    <property type="entry name" value="ZAD DOMAIN-CONTAINING PROTEIN"/>
    <property type="match status" value="1"/>
</dbReference>
<protein>
    <submittedName>
        <fullName evidence="1">Uncharacterized protein</fullName>
    </submittedName>
</protein>
<reference evidence="1" key="1">
    <citation type="submission" date="2022-03" db="EMBL/GenBank/DDBJ databases">
        <authorList>
            <person name="Sayadi A."/>
        </authorList>
    </citation>
    <scope>NUCLEOTIDE SEQUENCE</scope>
</reference>
<gene>
    <name evidence="1" type="ORF">ACAOBT_LOCUS28381</name>
</gene>
<accession>A0A9P0M289</accession>